<accession>A0A143HQE9</accession>
<evidence type="ECO:0000256" key="1">
    <source>
        <dbReference type="SAM" id="SignalP"/>
    </source>
</evidence>
<dbReference type="Proteomes" id="UP000076077">
    <property type="component" value="Chromosome"/>
</dbReference>
<dbReference type="KEGG" id="mthd:A3224_16330"/>
<dbReference type="GeneID" id="76609598"/>
<reference evidence="2" key="1">
    <citation type="submission" date="2016-03" db="EMBL/GenBank/DDBJ databases">
        <authorList>
            <person name="Ploux O."/>
        </authorList>
    </citation>
    <scope>NUCLEOTIDE SEQUENCE [LARGE SCALE GENOMIC DNA]</scope>
    <source>
        <strain evidence="2">DAU221</strain>
    </source>
</reference>
<dbReference type="OrthoDB" id="5704257at2"/>
<reference evidence="4" key="2">
    <citation type="submission" date="2016-03" db="EMBL/GenBank/DDBJ databases">
        <authorList>
            <person name="Lee Y.-S."/>
            <person name="Choi Y.-L."/>
        </authorList>
    </citation>
    <scope>NUCLEOTIDE SEQUENCE [LARGE SCALE GENOMIC DNA]</scope>
    <source>
        <strain evidence="4">DAU221</strain>
    </source>
</reference>
<gene>
    <name evidence="2" type="ORF">A3224_16330</name>
    <name evidence="3" type="ORF">OQJ68_07915</name>
</gene>
<dbReference type="EMBL" id="JAPHQB010000010">
    <property type="protein sequence ID" value="MCX2801709.1"/>
    <property type="molecule type" value="Genomic_DNA"/>
</dbReference>
<protein>
    <recommendedName>
        <fullName evidence="5">Lipoprotein</fullName>
    </recommendedName>
</protein>
<sequence>MTRKPQSTLTGLILLGLLSACGHAAPPEGKRPSGPPPEAFEACEGKAEGDQVTFPGREGEDLEATCQQEDGQLVAVPLDAPRR</sequence>
<dbReference type="PROSITE" id="PS51257">
    <property type="entry name" value="PROKAR_LIPOPROTEIN"/>
    <property type="match status" value="1"/>
</dbReference>
<keyword evidence="1" id="KW-0732">Signal</keyword>
<proteinExistence type="predicted"/>
<keyword evidence="4" id="KW-1185">Reference proteome</keyword>
<feature type="chain" id="PRO_5013476320" description="Lipoprotein" evidence="1">
    <location>
        <begin position="25"/>
        <end position="83"/>
    </location>
</feature>
<evidence type="ECO:0000313" key="4">
    <source>
        <dbReference type="Proteomes" id="UP000076077"/>
    </source>
</evidence>
<evidence type="ECO:0000313" key="3">
    <source>
        <dbReference type="EMBL" id="MCX2801709.1"/>
    </source>
</evidence>
<dbReference type="AlphaFoldDB" id="A0A143HQE9"/>
<reference evidence="3" key="3">
    <citation type="submission" date="2022-11" db="EMBL/GenBank/DDBJ databases">
        <title>Chitin-degrading and fungicidal potential of chitinolytic bacterial strains from marine environment of the Pacific Ocean regions.</title>
        <authorList>
            <person name="Pentekhina I."/>
            <person name="Nedashkovskaya O."/>
            <person name="Seitkalieva A."/>
            <person name="Podvolotskaya A."/>
            <person name="Tekutyeva L."/>
            <person name="Balabanova L."/>
        </authorList>
    </citation>
    <scope>NUCLEOTIDE SEQUENCE</scope>
    <source>
        <strain evidence="3">KMM 6838</strain>
    </source>
</reference>
<dbReference type="STRING" id="252514.A3224_16330"/>
<evidence type="ECO:0008006" key="5">
    <source>
        <dbReference type="Google" id="ProtNLM"/>
    </source>
</evidence>
<dbReference type="RefSeq" id="WP_067157136.1">
    <property type="nucleotide sequence ID" value="NZ_CP014864.1"/>
</dbReference>
<feature type="signal peptide" evidence="1">
    <location>
        <begin position="1"/>
        <end position="24"/>
    </location>
</feature>
<dbReference type="Proteomes" id="UP001209730">
    <property type="component" value="Unassembled WGS sequence"/>
</dbReference>
<evidence type="ECO:0000313" key="2">
    <source>
        <dbReference type="EMBL" id="AMX03949.1"/>
    </source>
</evidence>
<organism evidence="2 4">
    <name type="scientific">Microbulbifer thermotolerans</name>
    <dbReference type="NCBI Taxonomy" id="252514"/>
    <lineage>
        <taxon>Bacteria</taxon>
        <taxon>Pseudomonadati</taxon>
        <taxon>Pseudomonadota</taxon>
        <taxon>Gammaproteobacteria</taxon>
        <taxon>Cellvibrionales</taxon>
        <taxon>Microbulbiferaceae</taxon>
        <taxon>Microbulbifer</taxon>
    </lineage>
</organism>
<dbReference type="EMBL" id="CP014864">
    <property type="protein sequence ID" value="AMX03949.1"/>
    <property type="molecule type" value="Genomic_DNA"/>
</dbReference>
<name>A0A143HQE9_MICTH</name>